<keyword evidence="3" id="KW-1185">Reference proteome</keyword>
<organism evidence="2 3">
    <name type="scientific">Zootermopsis nevadensis</name>
    <name type="common">Dampwood termite</name>
    <dbReference type="NCBI Taxonomy" id="136037"/>
    <lineage>
        <taxon>Eukaryota</taxon>
        <taxon>Metazoa</taxon>
        <taxon>Ecdysozoa</taxon>
        <taxon>Arthropoda</taxon>
        <taxon>Hexapoda</taxon>
        <taxon>Insecta</taxon>
        <taxon>Pterygota</taxon>
        <taxon>Neoptera</taxon>
        <taxon>Polyneoptera</taxon>
        <taxon>Dictyoptera</taxon>
        <taxon>Blattodea</taxon>
        <taxon>Blattoidea</taxon>
        <taxon>Termitoidae</taxon>
        <taxon>Termopsidae</taxon>
        <taxon>Zootermopsis</taxon>
    </lineage>
</organism>
<evidence type="ECO:0000313" key="3">
    <source>
        <dbReference type="Proteomes" id="UP000027135"/>
    </source>
</evidence>
<feature type="domain" description="BACK" evidence="1">
    <location>
        <begin position="1"/>
        <end position="42"/>
    </location>
</feature>
<proteinExistence type="predicted"/>
<dbReference type="InParanoid" id="A0A067QVI1"/>
<dbReference type="InterPro" id="IPR011705">
    <property type="entry name" value="BACK"/>
</dbReference>
<sequence length="42" mass="5046">MHFARCYFCTDLESQAHRFTLCHFEEVLEKSEELLELPAEEL</sequence>
<name>A0A067QVI1_ZOONE</name>
<dbReference type="Proteomes" id="UP000027135">
    <property type="component" value="Unassembled WGS sequence"/>
</dbReference>
<evidence type="ECO:0000313" key="2">
    <source>
        <dbReference type="EMBL" id="KDR09887.1"/>
    </source>
</evidence>
<dbReference type="Gene3D" id="1.25.40.420">
    <property type="match status" value="1"/>
</dbReference>
<dbReference type="EMBL" id="KK853202">
    <property type="protein sequence ID" value="KDR09887.1"/>
    <property type="molecule type" value="Genomic_DNA"/>
</dbReference>
<evidence type="ECO:0000259" key="1">
    <source>
        <dbReference type="Pfam" id="PF07707"/>
    </source>
</evidence>
<protein>
    <recommendedName>
        <fullName evidence="1">BACK domain-containing protein</fullName>
    </recommendedName>
</protein>
<reference evidence="2 3" key="1">
    <citation type="journal article" date="2014" name="Nat. Commun.">
        <title>Molecular traces of alternative social organization in a termite genome.</title>
        <authorList>
            <person name="Terrapon N."/>
            <person name="Li C."/>
            <person name="Robertson H.M."/>
            <person name="Ji L."/>
            <person name="Meng X."/>
            <person name="Booth W."/>
            <person name="Chen Z."/>
            <person name="Childers C.P."/>
            <person name="Glastad K.M."/>
            <person name="Gokhale K."/>
            <person name="Gowin J."/>
            <person name="Gronenberg W."/>
            <person name="Hermansen R.A."/>
            <person name="Hu H."/>
            <person name="Hunt B.G."/>
            <person name="Huylmans A.K."/>
            <person name="Khalil S.M."/>
            <person name="Mitchell R.D."/>
            <person name="Munoz-Torres M.C."/>
            <person name="Mustard J.A."/>
            <person name="Pan H."/>
            <person name="Reese J.T."/>
            <person name="Scharf M.E."/>
            <person name="Sun F."/>
            <person name="Vogel H."/>
            <person name="Xiao J."/>
            <person name="Yang W."/>
            <person name="Yang Z."/>
            <person name="Yang Z."/>
            <person name="Zhou J."/>
            <person name="Zhu J."/>
            <person name="Brent C.S."/>
            <person name="Elsik C.G."/>
            <person name="Goodisman M.A."/>
            <person name="Liberles D.A."/>
            <person name="Roe R.M."/>
            <person name="Vargo E.L."/>
            <person name="Vilcinskas A."/>
            <person name="Wang J."/>
            <person name="Bornberg-Bauer E."/>
            <person name="Korb J."/>
            <person name="Zhang G."/>
            <person name="Liebig J."/>
        </authorList>
    </citation>
    <scope>NUCLEOTIDE SEQUENCE [LARGE SCALE GENOMIC DNA]</scope>
    <source>
        <tissue evidence="2">Whole organism</tissue>
    </source>
</reference>
<dbReference type="Pfam" id="PF07707">
    <property type="entry name" value="BACK"/>
    <property type="match status" value="1"/>
</dbReference>
<accession>A0A067QVI1</accession>
<dbReference type="AlphaFoldDB" id="A0A067QVI1"/>
<gene>
    <name evidence="2" type="ORF">L798_00496</name>
</gene>